<dbReference type="EMBL" id="GBXM01053384">
    <property type="protein sequence ID" value="JAH55193.1"/>
    <property type="molecule type" value="Transcribed_RNA"/>
</dbReference>
<protein>
    <submittedName>
        <fullName evidence="1">Uncharacterized protein</fullName>
    </submittedName>
</protein>
<evidence type="ECO:0000313" key="1">
    <source>
        <dbReference type="EMBL" id="JAH55193.1"/>
    </source>
</evidence>
<proteinExistence type="predicted"/>
<sequence length="41" mass="4916">MKHRLKRLEKYLTTQQDEICSYASEIILLLSVLCYIINKDE</sequence>
<dbReference type="AlphaFoldDB" id="A0A0E9TR31"/>
<reference evidence="1" key="2">
    <citation type="journal article" date="2015" name="Fish Shellfish Immunol.">
        <title>Early steps in the European eel (Anguilla anguilla)-Vibrio vulnificus interaction in the gills: Role of the RtxA13 toxin.</title>
        <authorList>
            <person name="Callol A."/>
            <person name="Pajuelo D."/>
            <person name="Ebbesson L."/>
            <person name="Teles M."/>
            <person name="MacKenzie S."/>
            <person name="Amaro C."/>
        </authorList>
    </citation>
    <scope>NUCLEOTIDE SEQUENCE</scope>
</reference>
<organism evidence="1">
    <name type="scientific">Anguilla anguilla</name>
    <name type="common">European freshwater eel</name>
    <name type="synonym">Muraena anguilla</name>
    <dbReference type="NCBI Taxonomy" id="7936"/>
    <lineage>
        <taxon>Eukaryota</taxon>
        <taxon>Metazoa</taxon>
        <taxon>Chordata</taxon>
        <taxon>Craniata</taxon>
        <taxon>Vertebrata</taxon>
        <taxon>Euteleostomi</taxon>
        <taxon>Actinopterygii</taxon>
        <taxon>Neopterygii</taxon>
        <taxon>Teleostei</taxon>
        <taxon>Anguilliformes</taxon>
        <taxon>Anguillidae</taxon>
        <taxon>Anguilla</taxon>
    </lineage>
</organism>
<accession>A0A0E9TR31</accession>
<reference evidence="1" key="1">
    <citation type="submission" date="2014-11" db="EMBL/GenBank/DDBJ databases">
        <authorList>
            <person name="Amaro Gonzalez C."/>
        </authorList>
    </citation>
    <scope>NUCLEOTIDE SEQUENCE</scope>
</reference>
<name>A0A0E9TR31_ANGAN</name>